<dbReference type="Proteomes" id="UP001590951">
    <property type="component" value="Unassembled WGS sequence"/>
</dbReference>
<sequence>MAVLLFVVGITFKPLLKTGQGDWGLVTLYIFCQFFFNLGTNAITFIIPAEEFQD</sequence>
<evidence type="ECO:0000313" key="3">
    <source>
        <dbReference type="Proteomes" id="UP001590951"/>
    </source>
</evidence>
<keyword evidence="1" id="KW-0472">Membrane</keyword>
<organism evidence="2 3">
    <name type="scientific">Lepraria finkii</name>
    <dbReference type="NCBI Taxonomy" id="1340010"/>
    <lineage>
        <taxon>Eukaryota</taxon>
        <taxon>Fungi</taxon>
        <taxon>Dikarya</taxon>
        <taxon>Ascomycota</taxon>
        <taxon>Pezizomycotina</taxon>
        <taxon>Lecanoromycetes</taxon>
        <taxon>OSLEUM clade</taxon>
        <taxon>Lecanoromycetidae</taxon>
        <taxon>Lecanorales</taxon>
        <taxon>Lecanorineae</taxon>
        <taxon>Stereocaulaceae</taxon>
        <taxon>Lepraria</taxon>
    </lineage>
</organism>
<keyword evidence="1" id="KW-0812">Transmembrane</keyword>
<keyword evidence="1" id="KW-1133">Transmembrane helix</keyword>
<evidence type="ECO:0000256" key="1">
    <source>
        <dbReference type="SAM" id="Phobius"/>
    </source>
</evidence>
<dbReference type="EMBL" id="JBHFEH010000110">
    <property type="protein sequence ID" value="KAL2046639.1"/>
    <property type="molecule type" value="Genomic_DNA"/>
</dbReference>
<comment type="caution">
    <text evidence="2">The sequence shown here is derived from an EMBL/GenBank/DDBJ whole genome shotgun (WGS) entry which is preliminary data.</text>
</comment>
<reference evidence="2 3" key="1">
    <citation type="submission" date="2024-09" db="EMBL/GenBank/DDBJ databases">
        <title>Rethinking Asexuality: The Enigmatic Case of Functional Sexual Genes in Lepraria (Stereocaulaceae).</title>
        <authorList>
            <person name="Doellman M."/>
            <person name="Sun Y."/>
            <person name="Barcenas-Pena A."/>
            <person name="Lumbsch H.T."/>
            <person name="Grewe F."/>
        </authorList>
    </citation>
    <scope>NUCLEOTIDE SEQUENCE [LARGE SCALE GENOMIC DNA]</scope>
    <source>
        <strain evidence="2 3">Grewe 0041</strain>
    </source>
</reference>
<keyword evidence="3" id="KW-1185">Reference proteome</keyword>
<gene>
    <name evidence="2" type="ORF">ABVK25_011678</name>
</gene>
<dbReference type="Gene3D" id="1.20.1250.20">
    <property type="entry name" value="MFS general substrate transporter like domains"/>
    <property type="match status" value="1"/>
</dbReference>
<feature type="transmembrane region" description="Helical" evidence="1">
    <location>
        <begin position="27"/>
        <end position="47"/>
    </location>
</feature>
<proteinExistence type="predicted"/>
<evidence type="ECO:0000313" key="2">
    <source>
        <dbReference type="EMBL" id="KAL2046639.1"/>
    </source>
</evidence>
<name>A0ABR4APS5_9LECA</name>
<protein>
    <submittedName>
        <fullName evidence="2">Uncharacterized protein</fullName>
    </submittedName>
</protein>
<accession>A0ABR4APS5</accession>
<dbReference type="InterPro" id="IPR036259">
    <property type="entry name" value="MFS_trans_sf"/>
</dbReference>